<dbReference type="InterPro" id="IPR036651">
    <property type="entry name" value="Gln_synt_N_sf"/>
</dbReference>
<dbReference type="Gene3D" id="3.10.20.70">
    <property type="entry name" value="Glutamine synthetase, N-terminal domain"/>
    <property type="match status" value="1"/>
</dbReference>
<protein>
    <recommendedName>
        <fullName evidence="2">GS catalytic domain-containing protein</fullName>
    </recommendedName>
</protein>
<dbReference type="AlphaFoldDB" id="A0A381W7R7"/>
<dbReference type="InterPro" id="IPR008146">
    <property type="entry name" value="Gln_synth_cat_dom"/>
</dbReference>
<dbReference type="GO" id="GO:0006542">
    <property type="term" value="P:glutamine biosynthetic process"/>
    <property type="evidence" value="ECO:0007669"/>
    <property type="project" value="InterPro"/>
</dbReference>
<accession>A0A381W7R7</accession>
<dbReference type="Gene3D" id="3.30.590.10">
    <property type="entry name" value="Glutamine synthetase/guanido kinase, catalytic domain"/>
    <property type="match status" value="1"/>
</dbReference>
<dbReference type="SUPFAM" id="SSF55931">
    <property type="entry name" value="Glutamine synthetase/guanido kinase"/>
    <property type="match status" value="1"/>
</dbReference>
<evidence type="ECO:0000259" key="2">
    <source>
        <dbReference type="PROSITE" id="PS51987"/>
    </source>
</evidence>
<keyword evidence="1" id="KW-0436">Ligase</keyword>
<gene>
    <name evidence="3" type="ORF">METZ01_LOCUS101356</name>
</gene>
<proteinExistence type="predicted"/>
<dbReference type="SUPFAM" id="SSF54368">
    <property type="entry name" value="Glutamine synthetase, N-terminal domain"/>
    <property type="match status" value="1"/>
</dbReference>
<reference evidence="3" key="1">
    <citation type="submission" date="2018-05" db="EMBL/GenBank/DDBJ databases">
        <authorList>
            <person name="Lanie J.A."/>
            <person name="Ng W.-L."/>
            <person name="Kazmierczak K.M."/>
            <person name="Andrzejewski T.M."/>
            <person name="Davidsen T.M."/>
            <person name="Wayne K.J."/>
            <person name="Tettelin H."/>
            <person name="Glass J.I."/>
            <person name="Rusch D."/>
            <person name="Podicherti R."/>
            <person name="Tsui H.-C.T."/>
            <person name="Winkler M.E."/>
        </authorList>
    </citation>
    <scope>NUCLEOTIDE SEQUENCE</scope>
</reference>
<evidence type="ECO:0000256" key="1">
    <source>
        <dbReference type="ARBA" id="ARBA00022598"/>
    </source>
</evidence>
<dbReference type="SMART" id="SM01230">
    <property type="entry name" value="Gln-synt_C"/>
    <property type="match status" value="1"/>
</dbReference>
<name>A0A381W7R7_9ZZZZ</name>
<dbReference type="EMBL" id="UINC01010948">
    <property type="protein sequence ID" value="SVA48502.1"/>
    <property type="molecule type" value="Genomic_DNA"/>
</dbReference>
<dbReference type="GO" id="GO:0004356">
    <property type="term" value="F:glutamine synthetase activity"/>
    <property type="evidence" value="ECO:0007669"/>
    <property type="project" value="InterPro"/>
</dbReference>
<feature type="domain" description="GS catalytic" evidence="2">
    <location>
        <begin position="112"/>
        <end position="449"/>
    </location>
</feature>
<dbReference type="PANTHER" id="PTHR43785">
    <property type="entry name" value="GAMMA-GLUTAMYLPUTRESCINE SYNTHETASE"/>
    <property type="match status" value="1"/>
</dbReference>
<dbReference type="Pfam" id="PF00120">
    <property type="entry name" value="Gln-synt_C"/>
    <property type="match status" value="1"/>
</dbReference>
<sequence length="449" mass="49388">MDQLTALLEANGCRYATIAVPDTNGLLRGQLVSRAALEKILHKGMPMAPATLAMDPTDVILNLPGYTDESGDFHDANLRVDPESFRVVPWEQEGCNLIGLAQFTGSAAGLCPRSLLQQVLAQAHTMKLQPKYGLELEYTLFNETPESARAKNYQDLQPITAHASHDLVLYQTSQSDWYGDVVTMCQSLDIELAKMHEEIGPGFMEACIAANTGVGPADQAVLFKNYLRALALRRGKLVTYMPRWSEHADSQSTHVHVSLLDDSGKPVFFDADGDHAMSPSLRHFIGGLQAHLGDLMLLFAPTVNAYRRFVDGTFAPPALTWGYENRTSCLRVVGDSPDSIRVENRLPGSDANPYLIGAATIAAGLAGLRDSVEPSPELVGNGYSQVAPETLQFPRTMVAAIDQFRNSIFAREWLGDMFVDGFTATRECQEMEFRSKVPDTEKQRFFELG</sequence>
<dbReference type="InterPro" id="IPR014746">
    <property type="entry name" value="Gln_synth/guanido_kin_cat_dom"/>
</dbReference>
<dbReference type="PANTHER" id="PTHR43785:SF12">
    <property type="entry name" value="TYPE-1 GLUTAMINE SYNTHETASE 2"/>
    <property type="match status" value="1"/>
</dbReference>
<organism evidence="3">
    <name type="scientific">marine metagenome</name>
    <dbReference type="NCBI Taxonomy" id="408172"/>
    <lineage>
        <taxon>unclassified sequences</taxon>
        <taxon>metagenomes</taxon>
        <taxon>ecological metagenomes</taxon>
    </lineage>
</organism>
<dbReference type="PROSITE" id="PS51987">
    <property type="entry name" value="GS_CATALYTIC"/>
    <property type="match status" value="1"/>
</dbReference>
<evidence type="ECO:0000313" key="3">
    <source>
        <dbReference type="EMBL" id="SVA48502.1"/>
    </source>
</evidence>